<gene>
    <name evidence="2" type="ORF">DXV75_08355</name>
</gene>
<dbReference type="Gene3D" id="2.60.350.10">
    <property type="entry name" value="Dextranase, N-terminal"/>
    <property type="match status" value="1"/>
</dbReference>
<organism evidence="2 3">
    <name type="scientific">Alteromonas aestuariivivens</name>
    <dbReference type="NCBI Taxonomy" id="1938339"/>
    <lineage>
        <taxon>Bacteria</taxon>
        <taxon>Pseudomonadati</taxon>
        <taxon>Pseudomonadota</taxon>
        <taxon>Gammaproteobacteria</taxon>
        <taxon>Alteromonadales</taxon>
        <taxon>Alteromonadaceae</taxon>
        <taxon>Alteromonas/Salinimonas group</taxon>
        <taxon>Alteromonas</taxon>
    </lineage>
</organism>
<dbReference type="SUPFAM" id="SSF50405">
    <property type="entry name" value="Actin-crosslinking proteins"/>
    <property type="match status" value="1"/>
</dbReference>
<dbReference type="InterPro" id="IPR006584">
    <property type="entry name" value="Cellulose-bd_IV"/>
</dbReference>
<dbReference type="GO" id="GO:0030246">
    <property type="term" value="F:carbohydrate binding"/>
    <property type="evidence" value="ECO:0007669"/>
    <property type="project" value="InterPro"/>
</dbReference>
<proteinExistence type="predicted"/>
<dbReference type="Proteomes" id="UP000256561">
    <property type="component" value="Unassembled WGS sequence"/>
</dbReference>
<dbReference type="InterPro" id="IPR013783">
    <property type="entry name" value="Ig-like_fold"/>
</dbReference>
<dbReference type="RefSeq" id="WP_115592951.1">
    <property type="nucleotide sequence ID" value="NZ_QRHA01000005.1"/>
</dbReference>
<dbReference type="Pfam" id="PF17957">
    <property type="entry name" value="Big_7"/>
    <property type="match status" value="2"/>
</dbReference>
<dbReference type="InterPro" id="IPR035953">
    <property type="entry name" value="Dextranase_N-ter"/>
</dbReference>
<evidence type="ECO:0000259" key="1">
    <source>
        <dbReference type="SMART" id="SM00606"/>
    </source>
</evidence>
<sequence>MTFTKKTLTLCTLLALSACGGSDDPKERQQDCSGADCQAAPNVAPTVSVTAPLAGSVFAIGEPIQIDSVVADSDGDIAKVSYYWNDSLIGEETSAPFQTAPVYVPVNASLGTNTITVVVMDDEGAETQTSLLVEVTEPNKPPTIALVMPDAQTPLVQGETVDFAVHAMDKDGQISSVDYYFDGQMAAQSTTGPDFSVSIELPEAGERRLKIVATDDLGETHVVEMMMTVAEDHGAWLFSPDKLYFKSTAPYDQLTVYWHDRSVNEDGFIVESSLDGSSDWQQIGQAVADETMAVIAEFDRQQTQYIRVRATRGEFVSEDAETLRIVGTADTLEVYPEVADISSGRTMTVAKDVYDDDGNLVNRNITFPIMQYQTPIDPSQGQATRVSTYFKVEVLSDEGEVLSSPVYETRPQIRNFLAQNDVRHTKKDNGLPGHRPYQYAYYGPQEGVSGSSLHSKHWTNFDAAEDVTVRVTLDPAHGVVDMGDLEIHPAPLGITAVDEQTFDVRLPGATDYTRHYRIAVNRKAWSESPLTEYRGSTTIEAPLFVFVNPMHVAPASAPEGEIREFNDGELVVYGPGIHLPDPNYQFLGDQPGLIPEEDGGIQGNATARELYVPGDAYLHYGFLFYNNSYPVKVWGRGIYSDEMFNLYTDDEGDEYGYVWSDRARSQWSHLDSIEGNPWGLTHAWETHVWFKGKYSAQPSVFQGLTNIGGRMGIVVDGANSKIVNHKDVGYGGSTYQTFGSRAHYVGNLLTNDDDITYAHEDYLMEYNTSYNMHNGPSFQFGWGSFNIPDITATVTNHTVWSSDRRNAAEGKYGDNHGVFNSRFDVEGLTNHSGGVFEDFDFYGRESLIFNINIEQSDSISTPDKIAVFGDKTFRNFTIREASYVKERLLTQQGMSDGRAAYIRFIHFDNLVIEDQAINDIDMFGQYFDYNEGLVLPTLTLFSMPESVTAPESSSAPIGQYIAMQASNGAYVHSDESVPVGLSPAMANGTAEDPGFIVTDAGDGFIALRDASGYYLKVDAGRYGYLHAEPDSRRGDEDDKDITENAKFIWVDNGDGTVSLYSKATGLFVRIEMSATAEAPLYAASSQVSDAEKFVVTEHTGDVPVFESPLLTEVDVQIEAETFVDANIAKVAGGGAQVGFIKSGAWVTYDVNLPNSLSDAVLKMSLVGGSVKQGTIVDVYADGMFVGMIEVPLAGPQTVTTELFTQNIGEIAQLTFNFSHPTDTGFLMDFDWFTLNYSVPKLTMFDMEVEAENYDANSGARVASGTKVGYIKHNTWVSYDLNLPASEINTQIELDLVANVKADSVINVYADDVLVGELTVAMAGEQTLSGSLMTAGIGPVGTLTLEFTHPTDTGFLMDLDKFRLSYGVLPVEMVSLSVEAEEYAANSGARAAGDGLGYVKNGTWVSYDLNLSALATNATLSFNLTGNVKADAEIEVLADGVSVGKAKTAITGAQTLSTTLSTYGKPVGTLTLAFAHATDTGFLLDVDNFTLEYGVTPSIDAGLIVEAEDYVANDGARASGGGTKLGYIKDSTSVTYDVNLNNLAGDLEVVLALVSNVKAESVITFYADGVYVGEGQVVTGGEQQLAVTLSTAALQQIDQLTLEFSHPTDTGFLMDIDWFEIKYLIGL</sequence>
<dbReference type="OrthoDB" id="6375090at2"/>
<protein>
    <recommendedName>
        <fullName evidence="1">Cellulose binding type IV domain-containing protein</fullName>
    </recommendedName>
</protein>
<dbReference type="CDD" id="cd00257">
    <property type="entry name" value="beta-trefoil_FSCN-like"/>
    <property type="match status" value="1"/>
</dbReference>
<dbReference type="InterPro" id="IPR008999">
    <property type="entry name" value="Actin-crosslinking"/>
</dbReference>
<evidence type="ECO:0000313" key="3">
    <source>
        <dbReference type="Proteomes" id="UP000256561"/>
    </source>
</evidence>
<dbReference type="Gene3D" id="2.60.120.260">
    <property type="entry name" value="Galactose-binding domain-like"/>
    <property type="match status" value="4"/>
</dbReference>
<dbReference type="Gene3D" id="2.160.20.10">
    <property type="entry name" value="Single-stranded right-handed beta-helix, Pectin lyase-like"/>
    <property type="match status" value="1"/>
</dbReference>
<reference evidence="3" key="1">
    <citation type="submission" date="2018-08" db="EMBL/GenBank/DDBJ databases">
        <authorList>
            <person name="Zhang J."/>
            <person name="Du Z.-J."/>
        </authorList>
    </citation>
    <scope>NUCLEOTIDE SEQUENCE [LARGE SCALE GENOMIC DNA]</scope>
    <source>
        <strain evidence="3">KCTC 52655</strain>
    </source>
</reference>
<dbReference type="Gene3D" id="2.80.10.50">
    <property type="match status" value="1"/>
</dbReference>
<dbReference type="EMBL" id="QRHA01000005">
    <property type="protein sequence ID" value="RDV26081.1"/>
    <property type="molecule type" value="Genomic_DNA"/>
</dbReference>
<name>A0A3D8M872_9ALTE</name>
<comment type="caution">
    <text evidence="2">The sequence shown here is derived from an EMBL/GenBank/DDBJ whole genome shotgun (WGS) entry which is preliminary data.</text>
</comment>
<dbReference type="Gene3D" id="2.60.40.10">
    <property type="entry name" value="Immunoglobulins"/>
    <property type="match status" value="2"/>
</dbReference>
<accession>A0A3D8M872</accession>
<evidence type="ECO:0000313" key="2">
    <source>
        <dbReference type="EMBL" id="RDV26081.1"/>
    </source>
</evidence>
<feature type="domain" description="Cellulose binding type IV" evidence="1">
    <location>
        <begin position="1110"/>
        <end position="1236"/>
    </location>
</feature>
<dbReference type="PROSITE" id="PS51257">
    <property type="entry name" value="PROKAR_LIPOPROTEIN"/>
    <property type="match status" value="1"/>
</dbReference>
<dbReference type="SMART" id="SM00606">
    <property type="entry name" value="CBD_IV"/>
    <property type="match status" value="1"/>
</dbReference>
<dbReference type="InterPro" id="IPR008979">
    <property type="entry name" value="Galactose-bd-like_sf"/>
</dbReference>
<dbReference type="InterPro" id="IPR012334">
    <property type="entry name" value="Pectin_lyas_fold"/>
</dbReference>
<keyword evidence="3" id="KW-1185">Reference proteome</keyword>
<dbReference type="SUPFAM" id="SSF49785">
    <property type="entry name" value="Galactose-binding domain-like"/>
    <property type="match status" value="3"/>
</dbReference>